<evidence type="ECO:0000256" key="3">
    <source>
        <dbReference type="ARBA" id="ARBA00023180"/>
    </source>
</evidence>
<evidence type="ECO:0000313" key="5">
    <source>
        <dbReference type="EMBL" id="KAK6473184.1"/>
    </source>
</evidence>
<name>A0ABR0YKQ8_HUSHU</name>
<dbReference type="Gene3D" id="1.25.40.10">
    <property type="entry name" value="Tetratricopeptide repeat domain"/>
    <property type="match status" value="2"/>
</dbReference>
<gene>
    <name evidence="5" type="ORF">HHUSO_G27881</name>
</gene>
<evidence type="ECO:0000259" key="4">
    <source>
        <dbReference type="Pfam" id="PF23557"/>
    </source>
</evidence>
<comment type="caution">
    <text evidence="5">The sequence shown here is derived from an EMBL/GenBank/DDBJ whole genome shotgun (WGS) entry which is preliminary data.</text>
</comment>
<dbReference type="PANTHER" id="PTHR13986">
    <property type="entry name" value="PROTEIN LYSINE HYDROXYLATION COMPLEX COMPONENT"/>
    <property type="match status" value="1"/>
</dbReference>
<accession>A0ABR0YKQ8</accession>
<dbReference type="Proteomes" id="UP001369086">
    <property type="component" value="Unassembled WGS sequence"/>
</dbReference>
<proteinExistence type="inferred from homology"/>
<dbReference type="InterPro" id="IPR011990">
    <property type="entry name" value="TPR-like_helical_dom_sf"/>
</dbReference>
<dbReference type="PANTHER" id="PTHR13986:SF4">
    <property type="entry name" value="ENDOPLASMIC RETICULUM PROTEIN SC65"/>
    <property type="match status" value="1"/>
</dbReference>
<evidence type="ECO:0000256" key="2">
    <source>
        <dbReference type="ARBA" id="ARBA00022729"/>
    </source>
</evidence>
<comment type="similarity">
    <text evidence="1">Belongs to the leprecan family.</text>
</comment>
<dbReference type="InterPro" id="IPR052284">
    <property type="entry name" value="Collagen_mod_leprecan"/>
</dbReference>
<protein>
    <submittedName>
        <fullName evidence="5">Cartilage-associated protein-like</fullName>
    </submittedName>
</protein>
<dbReference type="InterPro" id="IPR056585">
    <property type="entry name" value="Leprecan_dom"/>
</dbReference>
<keyword evidence="2" id="KW-0732">Signal</keyword>
<keyword evidence="3" id="KW-0325">Glycoprotein</keyword>
<keyword evidence="6" id="KW-1185">Reference proteome</keyword>
<feature type="domain" description="Leprecan-like alpha-helical" evidence="4">
    <location>
        <begin position="44"/>
        <end position="343"/>
    </location>
</feature>
<reference evidence="5 6" key="1">
    <citation type="submission" date="2021-05" db="EMBL/GenBank/DDBJ databases">
        <authorList>
            <person name="Zahm M."/>
            <person name="Klopp C."/>
            <person name="Cabau C."/>
            <person name="Kuhl H."/>
            <person name="Suciu R."/>
            <person name="Ciorpac M."/>
            <person name="Holostenco D."/>
            <person name="Gessner J."/>
            <person name="Wuertz S."/>
            <person name="Hohne C."/>
            <person name="Stock M."/>
            <person name="Gislard M."/>
            <person name="Lluch J."/>
            <person name="Milhes M."/>
            <person name="Lampietro C."/>
            <person name="Lopez Roques C."/>
            <person name="Donnadieu C."/>
            <person name="Du K."/>
            <person name="Schartl M."/>
            <person name="Guiguen Y."/>
        </authorList>
    </citation>
    <scope>NUCLEOTIDE SEQUENCE [LARGE SCALE GENOMIC DNA]</scope>
    <source>
        <strain evidence="5">Hh-F2</strain>
        <tissue evidence="5">Blood</tissue>
    </source>
</reference>
<organism evidence="5 6">
    <name type="scientific">Huso huso</name>
    <name type="common">Beluga</name>
    <name type="synonym">Acipenser huso</name>
    <dbReference type="NCBI Taxonomy" id="61971"/>
    <lineage>
        <taxon>Eukaryota</taxon>
        <taxon>Metazoa</taxon>
        <taxon>Chordata</taxon>
        <taxon>Craniata</taxon>
        <taxon>Vertebrata</taxon>
        <taxon>Euteleostomi</taxon>
        <taxon>Actinopterygii</taxon>
        <taxon>Chondrostei</taxon>
        <taxon>Acipenseriformes</taxon>
        <taxon>Acipenseridae</taxon>
        <taxon>Huso</taxon>
    </lineage>
</organism>
<dbReference type="EMBL" id="JAHFZB010000028">
    <property type="protein sequence ID" value="KAK6473184.1"/>
    <property type="molecule type" value="Genomic_DNA"/>
</dbReference>
<sequence>MEPHRKNARKTCLYFSVFIAFLVSIAAQYDNYSFKSYPQSELMPLETAYEYALDQHAAAHWQDSIKYLEMSLRIHRLLKDSEAFCSHSCSAVGRDQPRDAVLANRELRVFNHVIQRASCLKKCKAHCPVFSVAYPQKTVLEAFRIRMPYRYLQFAYFQRNNLEKATSAAHTFLQRNPQDPMMLKNLNHFKTLFEVDEYLIDLEEQAYESLFAKSVKMYNAADFRSSIAGMEQAAREYFQEYQLCLAACEGAYEVREFKDFYPAVADHYVDVLKCKVKCETSLMPNVGGVFVEKFVATMYHYLQFTYYKLNDLKNAVPCAASYLLFDPQNETMLQNMVYYHFHREQWGLEDKDFRPRPEALQYFNQTTMQKQMLEFALHYLQSDDEDVVSPEMTYTSSDEPPDSEFEGVGDYEESIYANWWQKPQSRGDAGEPYV</sequence>
<evidence type="ECO:0000313" key="6">
    <source>
        <dbReference type="Proteomes" id="UP001369086"/>
    </source>
</evidence>
<evidence type="ECO:0000256" key="1">
    <source>
        <dbReference type="ARBA" id="ARBA00006487"/>
    </source>
</evidence>
<dbReference type="Pfam" id="PF23557">
    <property type="entry name" value="TPR_leprecan"/>
    <property type="match status" value="1"/>
</dbReference>